<protein>
    <submittedName>
        <fullName evidence="1">Uncharacterized protein</fullName>
    </submittedName>
</protein>
<dbReference type="RefSeq" id="WP_142766602.1">
    <property type="nucleotide sequence ID" value="NZ_CP041356.1"/>
</dbReference>
<reference evidence="1 2" key="1">
    <citation type="submission" date="2019-07" db="EMBL/GenBank/DDBJ databases">
        <title>Genome sequencing of KACC 19320.</title>
        <authorList>
            <person name="Heo J."/>
            <person name="Kim S.-J."/>
            <person name="Kim J.-S."/>
            <person name="Hong S.-B."/>
            <person name="Kwon S.-W."/>
        </authorList>
    </citation>
    <scope>NUCLEOTIDE SEQUENCE [LARGE SCALE GENOMIC DNA]</scope>
    <source>
        <strain evidence="1 2">KACC 19320</strain>
    </source>
</reference>
<accession>A0A514Z8Y0</accession>
<dbReference type="EMBL" id="CP041356">
    <property type="protein sequence ID" value="QDK71032.1"/>
    <property type="molecule type" value="Genomic_DNA"/>
</dbReference>
<gene>
    <name evidence="1" type="ORF">FLP15_07510</name>
</gene>
<evidence type="ECO:0000313" key="2">
    <source>
        <dbReference type="Proteomes" id="UP000315128"/>
    </source>
</evidence>
<dbReference type="KEGG" id="lack:FLP15_07510"/>
<dbReference type="OrthoDB" id="3231851at2"/>
<dbReference type="AlphaFoldDB" id="A0A514Z8Y0"/>
<keyword evidence="2" id="KW-1185">Reference proteome</keyword>
<organism evidence="1 2">
    <name type="scientific">Lactococcus protaetiae</name>
    <dbReference type="NCBI Taxonomy" id="2592653"/>
    <lineage>
        <taxon>Bacteria</taxon>
        <taxon>Bacillati</taxon>
        <taxon>Bacillota</taxon>
        <taxon>Bacilli</taxon>
        <taxon>Lactobacillales</taxon>
        <taxon>Streptococcaceae</taxon>
        <taxon>Lactococcus</taxon>
    </lineage>
</organism>
<name>A0A514Z8Y0_9LACT</name>
<dbReference type="Proteomes" id="UP000315128">
    <property type="component" value="Chromosome"/>
</dbReference>
<sequence length="59" mass="6659">MNTIILWIACLGNWLLFEGTLIQAMIELKDTSEKVKLLRARGWTIVSWGAWLSALAVGR</sequence>
<proteinExistence type="predicted"/>
<evidence type="ECO:0000313" key="1">
    <source>
        <dbReference type="EMBL" id="QDK71032.1"/>
    </source>
</evidence>